<proteinExistence type="predicted"/>
<dbReference type="EMBL" id="CAJGYO010000010">
    <property type="protein sequence ID" value="CAD6258552.1"/>
    <property type="molecule type" value="Genomic_DNA"/>
</dbReference>
<evidence type="ECO:0000313" key="3">
    <source>
        <dbReference type="Proteomes" id="UP000604825"/>
    </source>
</evidence>
<gene>
    <name evidence="2" type="ORF">NCGR_LOCUS42022</name>
</gene>
<organism evidence="2 3">
    <name type="scientific">Miscanthus lutarioriparius</name>
    <dbReference type="NCBI Taxonomy" id="422564"/>
    <lineage>
        <taxon>Eukaryota</taxon>
        <taxon>Viridiplantae</taxon>
        <taxon>Streptophyta</taxon>
        <taxon>Embryophyta</taxon>
        <taxon>Tracheophyta</taxon>
        <taxon>Spermatophyta</taxon>
        <taxon>Magnoliopsida</taxon>
        <taxon>Liliopsida</taxon>
        <taxon>Poales</taxon>
        <taxon>Poaceae</taxon>
        <taxon>PACMAD clade</taxon>
        <taxon>Panicoideae</taxon>
        <taxon>Andropogonodae</taxon>
        <taxon>Andropogoneae</taxon>
        <taxon>Saccharinae</taxon>
        <taxon>Miscanthus</taxon>
    </lineage>
</organism>
<comment type="caution">
    <text evidence="2">The sequence shown here is derived from an EMBL/GenBank/DDBJ whole genome shotgun (WGS) entry which is preliminary data.</text>
</comment>
<accession>A0A811QJK1</accession>
<evidence type="ECO:0000256" key="1">
    <source>
        <dbReference type="SAM" id="MobiDB-lite"/>
    </source>
</evidence>
<sequence length="86" mass="9268">MAPTRSSGWSSFSALRSTPSPTTMLEDACRQKGKEFGMATRQFAQFVVLRKIIDGKRADFDGFLSNLGFAKVGAPPPQARCRGAGV</sequence>
<dbReference type="Proteomes" id="UP000604825">
    <property type="component" value="Unassembled WGS sequence"/>
</dbReference>
<dbReference type="AlphaFoldDB" id="A0A811QJK1"/>
<protein>
    <submittedName>
        <fullName evidence="2">Uncharacterized protein</fullName>
    </submittedName>
</protein>
<name>A0A811QJK1_9POAL</name>
<keyword evidence="3" id="KW-1185">Reference proteome</keyword>
<feature type="region of interest" description="Disordered" evidence="1">
    <location>
        <begin position="1"/>
        <end position="24"/>
    </location>
</feature>
<evidence type="ECO:0000313" key="2">
    <source>
        <dbReference type="EMBL" id="CAD6258552.1"/>
    </source>
</evidence>
<feature type="compositionally biased region" description="Polar residues" evidence="1">
    <location>
        <begin position="1"/>
        <end position="23"/>
    </location>
</feature>
<reference evidence="2" key="1">
    <citation type="submission" date="2020-10" db="EMBL/GenBank/DDBJ databases">
        <authorList>
            <person name="Han B."/>
            <person name="Lu T."/>
            <person name="Zhao Q."/>
            <person name="Huang X."/>
            <person name="Zhao Y."/>
        </authorList>
    </citation>
    <scope>NUCLEOTIDE SEQUENCE</scope>
</reference>